<gene>
    <name evidence="1" type="ORF">NCTC5047_06671</name>
</gene>
<dbReference type="Proteomes" id="UP000254340">
    <property type="component" value="Unassembled WGS sequence"/>
</dbReference>
<evidence type="ECO:0000313" key="2">
    <source>
        <dbReference type="Proteomes" id="UP000254340"/>
    </source>
</evidence>
<evidence type="ECO:0000313" key="1">
    <source>
        <dbReference type="EMBL" id="STT85582.1"/>
    </source>
</evidence>
<dbReference type="InterPro" id="IPR014987">
    <property type="entry name" value="UPF_YfcL"/>
</dbReference>
<proteinExistence type="predicted"/>
<organism evidence="1 2">
    <name type="scientific">Klebsiella pneumoniae</name>
    <dbReference type="NCBI Taxonomy" id="573"/>
    <lineage>
        <taxon>Bacteria</taxon>
        <taxon>Pseudomonadati</taxon>
        <taxon>Pseudomonadota</taxon>
        <taxon>Gammaproteobacteria</taxon>
        <taxon>Enterobacterales</taxon>
        <taxon>Enterobacteriaceae</taxon>
        <taxon>Klebsiella/Raoultella group</taxon>
        <taxon>Klebsiella</taxon>
        <taxon>Klebsiella pneumoniae complex</taxon>
    </lineage>
</organism>
<reference evidence="1 2" key="1">
    <citation type="submission" date="2018-06" db="EMBL/GenBank/DDBJ databases">
        <authorList>
            <consortium name="Pathogen Informatics"/>
            <person name="Doyle S."/>
        </authorList>
    </citation>
    <scope>NUCLEOTIDE SEQUENCE [LARGE SCALE GENOMIC DNA]</scope>
    <source>
        <strain evidence="1 2">NCTC5047</strain>
    </source>
</reference>
<dbReference type="EMBL" id="UGLH01000006">
    <property type="protein sequence ID" value="STT85582.1"/>
    <property type="molecule type" value="Genomic_DNA"/>
</dbReference>
<name>A0A377XQZ9_KLEPN</name>
<dbReference type="AlphaFoldDB" id="A0A377XQZ9"/>
<sequence length="171" mass="18822">MIAEFESRILALIDNMVDHASDDELFAGGYLRGHLTLRWLSWKVRASILLTRYTAELARAWRKPSALANCRRRTKFWCRGCGITCINRRKIRPEPCCSPGQASAVPGKLPALHGFISPLFPSAVFSPTADSDSAPPGCRYPAAAVPRSFAPPAAQRLTARCKARATRARQA</sequence>
<dbReference type="Pfam" id="PF08891">
    <property type="entry name" value="YfcL"/>
    <property type="match status" value="1"/>
</dbReference>
<accession>A0A377XQZ9</accession>
<protein>
    <submittedName>
        <fullName evidence="1">YfcL protein</fullName>
    </submittedName>
</protein>